<evidence type="ECO:0000313" key="2">
    <source>
        <dbReference type="Proteomes" id="UP001176941"/>
    </source>
</evidence>
<reference evidence="1" key="1">
    <citation type="submission" date="2023-04" db="EMBL/GenBank/DDBJ databases">
        <authorList>
            <consortium name="ELIXIR-Norway"/>
        </authorList>
    </citation>
    <scope>NUCLEOTIDE SEQUENCE [LARGE SCALE GENOMIC DNA]</scope>
</reference>
<organism evidence="1 2">
    <name type="scientific">Rangifer tarandus platyrhynchus</name>
    <name type="common">Svalbard reindeer</name>
    <dbReference type="NCBI Taxonomy" id="3082113"/>
    <lineage>
        <taxon>Eukaryota</taxon>
        <taxon>Metazoa</taxon>
        <taxon>Chordata</taxon>
        <taxon>Craniata</taxon>
        <taxon>Vertebrata</taxon>
        <taxon>Euteleostomi</taxon>
        <taxon>Mammalia</taxon>
        <taxon>Eutheria</taxon>
        <taxon>Laurasiatheria</taxon>
        <taxon>Artiodactyla</taxon>
        <taxon>Ruminantia</taxon>
        <taxon>Pecora</taxon>
        <taxon>Cervidae</taxon>
        <taxon>Odocoileinae</taxon>
        <taxon>Rangifer</taxon>
    </lineage>
</organism>
<gene>
    <name evidence="1" type="ORF">MRATA1EN1_LOCUS19917</name>
</gene>
<evidence type="ECO:0000313" key="1">
    <source>
        <dbReference type="EMBL" id="CAI9170955.1"/>
    </source>
</evidence>
<dbReference type="Proteomes" id="UP001176941">
    <property type="component" value="Chromosome 3"/>
</dbReference>
<sequence>MKAQTCTDGEGGVGIEWTGMRVCCTVTILSEQSLDGERYMSQQLCSVCTVALTEPKETLSVAQVQRRSRGRAIRKWQGWDSVQIQPSFQSVFNFSIPCPWNRQL</sequence>
<dbReference type="EMBL" id="OX459939">
    <property type="protein sequence ID" value="CAI9170955.1"/>
    <property type="molecule type" value="Genomic_DNA"/>
</dbReference>
<accession>A0ABN8ZAM6</accession>
<keyword evidence="2" id="KW-1185">Reference proteome</keyword>
<name>A0ABN8ZAM6_RANTA</name>
<proteinExistence type="predicted"/>
<protein>
    <submittedName>
        <fullName evidence="1">Uncharacterized protein</fullName>
    </submittedName>
</protein>